<protein>
    <recommendedName>
        <fullName evidence="5">CAP domain-containing protein</fullName>
    </recommendedName>
</protein>
<feature type="chain" id="PRO_5028869016" description="CAP domain-containing protein" evidence="2">
    <location>
        <begin position="23"/>
        <end position="373"/>
    </location>
</feature>
<evidence type="ECO:0000313" key="4">
    <source>
        <dbReference type="Proteomes" id="UP000510822"/>
    </source>
</evidence>
<reference evidence="3 4" key="1">
    <citation type="journal article" date="2016" name="Int. J. Syst. Evol. Microbiol.">
        <title>Chitinibacter fontanus sp. nov., isolated from a spring.</title>
        <authorList>
            <person name="Sheu S.Y."/>
            <person name="Li Y.S."/>
            <person name="Young C.C."/>
            <person name="Chen W.M."/>
        </authorList>
    </citation>
    <scope>NUCLEOTIDE SEQUENCE [LARGE SCALE GENOMIC DNA]</scope>
    <source>
        <strain evidence="3 4">STM-7</strain>
    </source>
</reference>
<feature type="compositionally biased region" description="Polar residues" evidence="1">
    <location>
        <begin position="245"/>
        <end position="257"/>
    </location>
</feature>
<organism evidence="3 4">
    <name type="scientific">Chitinibacter fontanus</name>
    <dbReference type="NCBI Taxonomy" id="1737446"/>
    <lineage>
        <taxon>Bacteria</taxon>
        <taxon>Pseudomonadati</taxon>
        <taxon>Pseudomonadota</taxon>
        <taxon>Betaproteobacteria</taxon>
        <taxon>Neisseriales</taxon>
        <taxon>Chitinibacteraceae</taxon>
        <taxon>Chitinibacter</taxon>
    </lineage>
</organism>
<evidence type="ECO:0000313" key="3">
    <source>
        <dbReference type="EMBL" id="QLI82663.1"/>
    </source>
</evidence>
<dbReference type="PROSITE" id="PS51257">
    <property type="entry name" value="PROKAR_LIPOPROTEIN"/>
    <property type="match status" value="1"/>
</dbReference>
<feature type="region of interest" description="Disordered" evidence="1">
    <location>
        <begin position="27"/>
        <end position="58"/>
    </location>
</feature>
<evidence type="ECO:0008006" key="5">
    <source>
        <dbReference type="Google" id="ProtNLM"/>
    </source>
</evidence>
<keyword evidence="4" id="KW-1185">Reference proteome</keyword>
<sequence>MSHLKRTSYMSLVLSLVLTACGGGGGGSNSSTSTGASTPSPSNTPAPVASASPTADPSQTVTTATLAAQAYLNAARNECGFGSINTSNALSLAANDANNYYVNRVAENDLSYVHDQTLGKTGYTGNTPIQRATYRNYPNANSSSGLTGSPRVTETLTTGALPLGYAYQSLNTAGEAMAQSLLNTVYHLGANMLPLRDVGTSLIKSTSPDGIERYRLTFLQGDLTLVDTGKTGQDRARTYPCQGSRVPNQFSPSQESPNPAPDVGSRVTGTPILIQVPQGITPVILSASVKNTRTNQLVPVRPIQNGCTNPIPGDLTGCNRGESSFDAAQAFLLPMDPLEANTTHQVVITLNNLPQITFSFTPTSAINPVIVKK</sequence>
<proteinExistence type="predicted"/>
<dbReference type="RefSeq" id="WP_180306739.1">
    <property type="nucleotide sequence ID" value="NZ_CP058952.1"/>
</dbReference>
<accession>A0A7D5Z8U8</accession>
<feature type="signal peptide" evidence="2">
    <location>
        <begin position="1"/>
        <end position="22"/>
    </location>
</feature>
<dbReference type="KEGG" id="cfon:HZU75_14620"/>
<evidence type="ECO:0000256" key="2">
    <source>
        <dbReference type="SAM" id="SignalP"/>
    </source>
</evidence>
<keyword evidence="2" id="KW-0732">Signal</keyword>
<dbReference type="EMBL" id="CP058952">
    <property type="protein sequence ID" value="QLI82663.1"/>
    <property type="molecule type" value="Genomic_DNA"/>
</dbReference>
<dbReference type="Proteomes" id="UP000510822">
    <property type="component" value="Chromosome"/>
</dbReference>
<dbReference type="AlphaFoldDB" id="A0A7D5Z8U8"/>
<evidence type="ECO:0000256" key="1">
    <source>
        <dbReference type="SAM" id="MobiDB-lite"/>
    </source>
</evidence>
<name>A0A7D5Z8U8_9NEIS</name>
<feature type="compositionally biased region" description="Low complexity" evidence="1">
    <location>
        <begin position="29"/>
        <end position="58"/>
    </location>
</feature>
<feature type="region of interest" description="Disordered" evidence="1">
    <location>
        <begin position="229"/>
        <end position="265"/>
    </location>
</feature>
<gene>
    <name evidence="3" type="ORF">HZU75_14620</name>
</gene>